<evidence type="ECO:0000259" key="15">
    <source>
        <dbReference type="Pfam" id="PF08541"/>
    </source>
</evidence>
<dbReference type="GO" id="GO:0044550">
    <property type="term" value="P:secondary metabolite biosynthetic process"/>
    <property type="evidence" value="ECO:0007669"/>
    <property type="project" value="TreeGrafter"/>
</dbReference>
<dbReference type="PANTHER" id="PTHR34069">
    <property type="entry name" value="3-OXOACYL-[ACYL-CARRIER-PROTEIN] SYNTHASE 3"/>
    <property type="match status" value="1"/>
</dbReference>
<feature type="active site" evidence="14">
    <location>
        <position position="251"/>
    </location>
</feature>
<dbReference type="Gene3D" id="3.40.47.10">
    <property type="match status" value="1"/>
</dbReference>
<keyword evidence="9 14" id="KW-0012">Acyltransferase</keyword>
<dbReference type="NCBIfam" id="TIGR00747">
    <property type="entry name" value="fabH"/>
    <property type="match status" value="1"/>
</dbReference>
<dbReference type="GO" id="GO:0004315">
    <property type="term" value="F:3-oxoacyl-[acyl-carrier-protein] synthase activity"/>
    <property type="evidence" value="ECO:0007669"/>
    <property type="project" value="InterPro"/>
</dbReference>
<evidence type="ECO:0000256" key="8">
    <source>
        <dbReference type="ARBA" id="ARBA00023160"/>
    </source>
</evidence>
<dbReference type="CDD" id="cd00830">
    <property type="entry name" value="KAS_III"/>
    <property type="match status" value="1"/>
</dbReference>
<dbReference type="EC" id="2.3.1.180" evidence="14"/>
<evidence type="ECO:0000256" key="6">
    <source>
        <dbReference type="ARBA" id="ARBA00022832"/>
    </source>
</evidence>
<evidence type="ECO:0000313" key="19">
    <source>
        <dbReference type="Proteomes" id="UP000182135"/>
    </source>
</evidence>
<keyword evidence="5 14" id="KW-0808">Transferase</keyword>
<comment type="similarity">
    <text evidence="2 14">Belongs to the thiolase-like superfamily. FabH family.</text>
</comment>
<evidence type="ECO:0000256" key="9">
    <source>
        <dbReference type="ARBA" id="ARBA00023315"/>
    </source>
</evidence>
<keyword evidence="7 14" id="KW-0443">Lipid metabolism</keyword>
<dbReference type="SUPFAM" id="SSF53901">
    <property type="entry name" value="Thiolase-like"/>
    <property type="match status" value="1"/>
</dbReference>
<organism evidence="18 19">
    <name type="scientific">Clostridium cadaveris</name>
    <dbReference type="NCBI Taxonomy" id="1529"/>
    <lineage>
        <taxon>Bacteria</taxon>
        <taxon>Bacillati</taxon>
        <taxon>Bacillota</taxon>
        <taxon>Clostridia</taxon>
        <taxon>Eubacteriales</taxon>
        <taxon>Clostridiaceae</taxon>
        <taxon>Clostridium</taxon>
    </lineage>
</organism>
<evidence type="ECO:0000256" key="12">
    <source>
        <dbReference type="ARBA" id="ARBA00052467"/>
    </source>
</evidence>
<keyword evidence="6 14" id="KW-0276">Fatty acid metabolism</keyword>
<dbReference type="Pfam" id="PF08541">
    <property type="entry name" value="ACP_syn_III_C"/>
    <property type="match status" value="1"/>
</dbReference>
<evidence type="ECO:0000256" key="11">
    <source>
        <dbReference type="ARBA" id="ARBA00052407"/>
    </source>
</evidence>
<accession>A0A1I2QIV2</accession>
<dbReference type="InterPro" id="IPR013747">
    <property type="entry name" value="ACP_syn_III_C"/>
</dbReference>
<evidence type="ECO:0000256" key="1">
    <source>
        <dbReference type="ARBA" id="ARBA00005194"/>
    </source>
</evidence>
<dbReference type="InterPro" id="IPR013751">
    <property type="entry name" value="ACP_syn_III_N"/>
</dbReference>
<dbReference type="RefSeq" id="WP_027638225.1">
    <property type="nucleotide sequence ID" value="NZ_BAAACD010000019.1"/>
</dbReference>
<keyword evidence="8 14" id="KW-0275">Fatty acid biosynthesis</keyword>
<reference evidence="18 19" key="1">
    <citation type="submission" date="2016-10" db="EMBL/GenBank/DDBJ databases">
        <authorList>
            <person name="de Groot N.N."/>
        </authorList>
    </citation>
    <scope>NUCLEOTIDE SEQUENCE [LARGE SCALE GENOMIC DNA]</scope>
    <source>
        <strain evidence="18 19">NLAE-zl-G419</strain>
    </source>
</reference>
<evidence type="ECO:0000259" key="16">
    <source>
        <dbReference type="Pfam" id="PF08545"/>
    </source>
</evidence>
<dbReference type="eggNOG" id="COG0332">
    <property type="taxonomic scope" value="Bacteria"/>
</dbReference>
<feature type="active site" evidence="14">
    <location>
        <position position="112"/>
    </location>
</feature>
<feature type="domain" description="Beta-ketoacyl-[acyl-carrier-protein] synthase III N-terminal" evidence="16">
    <location>
        <begin position="106"/>
        <end position="183"/>
    </location>
</feature>
<dbReference type="GO" id="GO:0006633">
    <property type="term" value="P:fatty acid biosynthetic process"/>
    <property type="evidence" value="ECO:0007669"/>
    <property type="project" value="UniProtKB-UniRule"/>
</dbReference>
<dbReference type="Proteomes" id="UP000182135">
    <property type="component" value="Unassembled WGS sequence"/>
</dbReference>
<dbReference type="Pfam" id="PF08545">
    <property type="entry name" value="ACP_syn_III"/>
    <property type="match status" value="1"/>
</dbReference>
<gene>
    <name evidence="14" type="primary">fabH</name>
    <name evidence="17" type="ORF">DBY38_09055</name>
    <name evidence="18" type="ORF">SAMN04487885_1414</name>
</gene>
<keyword evidence="14" id="KW-0511">Multifunctional enzyme</keyword>
<feature type="active site" evidence="14">
    <location>
        <position position="281"/>
    </location>
</feature>
<comment type="subunit">
    <text evidence="14">Homodimer.</text>
</comment>
<dbReference type="InterPro" id="IPR004655">
    <property type="entry name" value="FabH"/>
</dbReference>
<evidence type="ECO:0000313" key="20">
    <source>
        <dbReference type="Proteomes" id="UP000246114"/>
    </source>
</evidence>
<keyword evidence="3 14" id="KW-0963">Cytoplasm</keyword>
<evidence type="ECO:0000256" key="13">
    <source>
        <dbReference type="ARBA" id="ARBA00052985"/>
    </source>
</evidence>
<feature type="region of interest" description="ACP-binding" evidence="14">
    <location>
        <begin position="252"/>
        <end position="256"/>
    </location>
</feature>
<evidence type="ECO:0000256" key="14">
    <source>
        <dbReference type="HAMAP-Rule" id="MF_01815"/>
    </source>
</evidence>
<dbReference type="EMBL" id="FOOE01000041">
    <property type="protein sequence ID" value="SFG26127.1"/>
    <property type="molecule type" value="Genomic_DNA"/>
</dbReference>
<dbReference type="FunFam" id="3.40.47.10:FF:000004">
    <property type="entry name" value="3-oxoacyl-[acyl-carrier-protein] synthase 3"/>
    <property type="match status" value="1"/>
</dbReference>
<dbReference type="Proteomes" id="UP000246114">
    <property type="component" value="Unassembled WGS sequence"/>
</dbReference>
<evidence type="ECO:0000256" key="5">
    <source>
        <dbReference type="ARBA" id="ARBA00022679"/>
    </source>
</evidence>
<sequence length="324" mass="35048">MKKVIISGTGRSIPRLCITNEEISKYVDTNDEWIVSRTGISERRICQEEEAIDLAVESARKALKSSSINADDIDMIIVATMTADMATPSMACMVQKEIGASKATAFDINAACTGFIFALSVGESFISSGKASNALVVGVDTLSKYINWQDRTTSVLFGDGAGAAVLTTGNQGGIRSFYTKSYGDLGCNIEVGGAPIREIFTGKLLREKHPYISMNGKEVFKFASFAMIDAIENVLDKGQLSIDDIDLIIPHQANKRIIEYASKRMKQPIEKFYMNMDRFGNTSSASVAIALDEAMEKNIIKKGQKVILTGFGGGLTAGAVLVEF</sequence>
<evidence type="ECO:0000256" key="10">
    <source>
        <dbReference type="ARBA" id="ARBA00051096"/>
    </source>
</evidence>
<comment type="function">
    <text evidence="14">Catalyzes the condensation reaction of fatty acid synthesis by the addition to an acyl acceptor of two carbons from malonyl-ACP. Catalyzes the first condensation reaction which initiates fatty acid synthesis and may therefore play a role in governing the total rate of fatty acid production. Possesses both acetoacetyl-ACP synthase and acetyl transacylase activities. Its substrate specificity determines the biosynthesis of branched-chain and/or straight-chain of fatty acids.</text>
</comment>
<comment type="catalytic activity">
    <reaction evidence="12">
        <text>2-methylpropanoyl-CoA + malonyl-[ACP] + H(+) = 4-methyl-3-oxopentanoyl-[ACP] + CO2 + CoA</text>
        <dbReference type="Rhea" id="RHEA:42268"/>
        <dbReference type="Rhea" id="RHEA-COMP:9623"/>
        <dbReference type="Rhea" id="RHEA-COMP:9940"/>
        <dbReference type="ChEBI" id="CHEBI:15378"/>
        <dbReference type="ChEBI" id="CHEBI:16526"/>
        <dbReference type="ChEBI" id="CHEBI:57287"/>
        <dbReference type="ChEBI" id="CHEBI:57338"/>
        <dbReference type="ChEBI" id="CHEBI:78449"/>
        <dbReference type="ChEBI" id="CHEBI:78820"/>
        <dbReference type="EC" id="2.3.1.300"/>
    </reaction>
    <physiologicalReaction direction="left-to-right" evidence="12">
        <dbReference type="Rhea" id="RHEA:42269"/>
    </physiologicalReaction>
</comment>
<dbReference type="UniPathway" id="UPA00094"/>
<name>A0A1I2QIV2_9CLOT</name>
<dbReference type="GeneID" id="90544541"/>
<comment type="catalytic activity">
    <reaction evidence="10">
        <text>malonyl-[ACP] + acetyl-CoA + H(+) = 3-oxobutanoyl-[ACP] + CO2 + CoA</text>
        <dbReference type="Rhea" id="RHEA:12080"/>
        <dbReference type="Rhea" id="RHEA-COMP:9623"/>
        <dbReference type="Rhea" id="RHEA-COMP:9625"/>
        <dbReference type="ChEBI" id="CHEBI:15378"/>
        <dbReference type="ChEBI" id="CHEBI:16526"/>
        <dbReference type="ChEBI" id="CHEBI:57287"/>
        <dbReference type="ChEBI" id="CHEBI:57288"/>
        <dbReference type="ChEBI" id="CHEBI:78449"/>
        <dbReference type="ChEBI" id="CHEBI:78450"/>
        <dbReference type="EC" id="2.3.1.180"/>
    </reaction>
    <physiologicalReaction direction="left-to-right" evidence="10">
        <dbReference type="Rhea" id="RHEA:12081"/>
    </physiologicalReaction>
</comment>
<keyword evidence="4 14" id="KW-0444">Lipid biosynthesis</keyword>
<evidence type="ECO:0000256" key="4">
    <source>
        <dbReference type="ARBA" id="ARBA00022516"/>
    </source>
</evidence>
<proteinExistence type="inferred from homology"/>
<comment type="domain">
    <text evidence="14">The last Arg residue of the ACP-binding site is essential for the weak association between ACP/AcpP and FabH.</text>
</comment>
<feature type="domain" description="Beta-ketoacyl-[acyl-carrier-protein] synthase III C-terminal" evidence="15">
    <location>
        <begin position="235"/>
        <end position="323"/>
    </location>
</feature>
<dbReference type="NCBIfam" id="NF006829">
    <property type="entry name" value="PRK09352.1"/>
    <property type="match status" value="1"/>
</dbReference>
<evidence type="ECO:0000256" key="7">
    <source>
        <dbReference type="ARBA" id="ARBA00023098"/>
    </source>
</evidence>
<dbReference type="GO" id="GO:0005737">
    <property type="term" value="C:cytoplasm"/>
    <property type="evidence" value="ECO:0007669"/>
    <property type="project" value="UniProtKB-SubCell"/>
</dbReference>
<reference evidence="17 20" key="2">
    <citation type="submission" date="2018-03" db="EMBL/GenBank/DDBJ databases">
        <title>The uncultured portion of the human microbiome is neutrally assembled.</title>
        <authorList>
            <person name="Jeraldo P."/>
            <person name="Boardman L."/>
            <person name="White B.A."/>
            <person name="Nelson H."/>
            <person name="Goldenfeld N."/>
            <person name="Chia N."/>
        </authorList>
    </citation>
    <scope>NUCLEOTIDE SEQUENCE [LARGE SCALE GENOMIC DNA]</scope>
    <source>
        <strain evidence="17">CIM:MAG 903</strain>
    </source>
</reference>
<comment type="catalytic activity">
    <reaction evidence="11">
        <text>(2S)-2-methylbutanoyl-CoA + malonyl-[ACP] + H(+) = (4S)-4-methyl-3-oxohexanoyl-[ACP] + CO2 + CoA</text>
        <dbReference type="Rhea" id="RHEA:42276"/>
        <dbReference type="Rhea" id="RHEA-COMP:9623"/>
        <dbReference type="Rhea" id="RHEA-COMP:17148"/>
        <dbReference type="ChEBI" id="CHEBI:15378"/>
        <dbReference type="ChEBI" id="CHEBI:16526"/>
        <dbReference type="ChEBI" id="CHEBI:57287"/>
        <dbReference type="ChEBI" id="CHEBI:78449"/>
        <dbReference type="ChEBI" id="CHEBI:88166"/>
        <dbReference type="ChEBI" id="CHEBI:167462"/>
        <dbReference type="EC" id="2.3.1.300"/>
    </reaction>
    <physiologicalReaction direction="left-to-right" evidence="11">
        <dbReference type="Rhea" id="RHEA:42277"/>
    </physiologicalReaction>
</comment>
<dbReference type="GO" id="GO:0033818">
    <property type="term" value="F:beta-ketoacyl-acyl-carrier-protein synthase III activity"/>
    <property type="evidence" value="ECO:0007669"/>
    <property type="project" value="UniProtKB-UniRule"/>
</dbReference>
<keyword evidence="19" id="KW-1185">Reference proteome</keyword>
<dbReference type="EMBL" id="QAMZ01000043">
    <property type="protein sequence ID" value="PWL53012.1"/>
    <property type="molecule type" value="Genomic_DNA"/>
</dbReference>
<evidence type="ECO:0000313" key="18">
    <source>
        <dbReference type="EMBL" id="SFG26127.1"/>
    </source>
</evidence>
<evidence type="ECO:0000256" key="2">
    <source>
        <dbReference type="ARBA" id="ARBA00008642"/>
    </source>
</evidence>
<dbReference type="STRING" id="1529.SAMN04487885_1414"/>
<dbReference type="PANTHER" id="PTHR34069:SF2">
    <property type="entry name" value="BETA-KETOACYL-[ACYL-CARRIER-PROTEIN] SYNTHASE III"/>
    <property type="match status" value="1"/>
</dbReference>
<protein>
    <recommendedName>
        <fullName evidence="14">Beta-ketoacyl-[acyl-carrier-protein] synthase III</fullName>
        <shortName evidence="14">Beta-ketoacyl-ACP synthase III</shortName>
        <shortName evidence="14">KAS III</shortName>
        <ecNumber evidence="14">2.3.1.180</ecNumber>
    </recommendedName>
    <alternativeName>
        <fullName evidence="14">3-oxoacyl-[acyl-carrier-protein] synthase 3</fullName>
    </alternativeName>
    <alternativeName>
        <fullName evidence="14">3-oxoacyl-[acyl-carrier-protein] synthase III</fullName>
    </alternativeName>
</protein>
<dbReference type="AlphaFoldDB" id="A0A1I2QIV2"/>
<comment type="pathway">
    <text evidence="1 14">Lipid metabolism; fatty acid biosynthesis.</text>
</comment>
<comment type="catalytic activity">
    <reaction evidence="13">
        <text>3-methylbutanoyl-CoA + malonyl-[ACP] + H(+) = 5-methyl-3-oxohexanoyl-[ACP] + CO2 + CoA</text>
        <dbReference type="Rhea" id="RHEA:42272"/>
        <dbReference type="Rhea" id="RHEA-COMP:9623"/>
        <dbReference type="Rhea" id="RHEA-COMP:9941"/>
        <dbReference type="ChEBI" id="CHEBI:15378"/>
        <dbReference type="ChEBI" id="CHEBI:16526"/>
        <dbReference type="ChEBI" id="CHEBI:57287"/>
        <dbReference type="ChEBI" id="CHEBI:57345"/>
        <dbReference type="ChEBI" id="CHEBI:78449"/>
        <dbReference type="ChEBI" id="CHEBI:78822"/>
        <dbReference type="EC" id="2.3.1.300"/>
    </reaction>
    <physiologicalReaction direction="left-to-right" evidence="13">
        <dbReference type="Rhea" id="RHEA:42273"/>
    </physiologicalReaction>
</comment>
<dbReference type="InterPro" id="IPR016039">
    <property type="entry name" value="Thiolase-like"/>
</dbReference>
<dbReference type="OrthoDB" id="9815506at2"/>
<dbReference type="HAMAP" id="MF_01815">
    <property type="entry name" value="FabH"/>
    <property type="match status" value="1"/>
</dbReference>
<evidence type="ECO:0000256" key="3">
    <source>
        <dbReference type="ARBA" id="ARBA00022490"/>
    </source>
</evidence>
<evidence type="ECO:0000313" key="17">
    <source>
        <dbReference type="EMBL" id="PWL53012.1"/>
    </source>
</evidence>
<comment type="subcellular location">
    <subcellularLocation>
        <location evidence="14">Cytoplasm</location>
    </subcellularLocation>
</comment>